<dbReference type="InterPro" id="IPR015797">
    <property type="entry name" value="NUDIX_hydrolase-like_dom_sf"/>
</dbReference>
<dbReference type="AlphaFoldDB" id="A0A2I8VPJ0"/>
<dbReference type="OrthoDB" id="25379at2157"/>
<dbReference type="InterPro" id="IPR020084">
    <property type="entry name" value="NUDIX_hydrolase_CS"/>
</dbReference>
<keyword evidence="1 3" id="KW-0378">Hydrolase</keyword>
<dbReference type="InterPro" id="IPR020476">
    <property type="entry name" value="Nudix_hydrolase"/>
</dbReference>
<dbReference type="InterPro" id="IPR000086">
    <property type="entry name" value="NUDIX_hydrolase_dom"/>
</dbReference>
<protein>
    <submittedName>
        <fullName evidence="3">NTP pyrophosphohydrolase</fullName>
    </submittedName>
</protein>
<keyword evidence="4" id="KW-1185">Reference proteome</keyword>
<dbReference type="GO" id="GO:0006754">
    <property type="term" value="P:ATP biosynthetic process"/>
    <property type="evidence" value="ECO:0007669"/>
    <property type="project" value="TreeGrafter"/>
</dbReference>
<evidence type="ECO:0000313" key="4">
    <source>
        <dbReference type="Proteomes" id="UP000236584"/>
    </source>
</evidence>
<sequence length="128" mass="14553">MVFAAGGLLWRDGLDTLAVVHRPRYDDWSLPKGKLEPGELLPETAVREVEEETGFAVRREGFAGRYQYEVSVGPKTVFVWHMRALAERAPPDDEVDELAWLGVDEALARLTYDLERDLLRRATARDGR</sequence>
<feature type="domain" description="Nudix hydrolase" evidence="2">
    <location>
        <begin position="1"/>
        <end position="124"/>
    </location>
</feature>
<proteinExistence type="predicted"/>
<dbReference type="PROSITE" id="PS00893">
    <property type="entry name" value="NUDIX_BOX"/>
    <property type="match status" value="1"/>
</dbReference>
<dbReference type="EMBL" id="CP026309">
    <property type="protein sequence ID" value="AUV83815.1"/>
    <property type="molecule type" value="Genomic_DNA"/>
</dbReference>
<evidence type="ECO:0000259" key="2">
    <source>
        <dbReference type="PROSITE" id="PS51462"/>
    </source>
</evidence>
<organism evidence="3 4">
    <name type="scientific">Salinigranum rubrum</name>
    <dbReference type="NCBI Taxonomy" id="755307"/>
    <lineage>
        <taxon>Archaea</taxon>
        <taxon>Methanobacteriati</taxon>
        <taxon>Methanobacteriota</taxon>
        <taxon>Stenosarchaea group</taxon>
        <taxon>Halobacteria</taxon>
        <taxon>Halobacteriales</taxon>
        <taxon>Haloferacaceae</taxon>
        <taxon>Salinigranum</taxon>
    </lineage>
</organism>
<dbReference type="GeneID" id="35594623"/>
<dbReference type="RefSeq" id="WP_103427504.1">
    <property type="nucleotide sequence ID" value="NZ_CP026309.1"/>
</dbReference>
<dbReference type="Pfam" id="PF00293">
    <property type="entry name" value="NUDIX"/>
    <property type="match status" value="1"/>
</dbReference>
<dbReference type="PRINTS" id="PR00502">
    <property type="entry name" value="NUDIXFAMILY"/>
</dbReference>
<gene>
    <name evidence="3" type="ORF">C2R22_20985</name>
</gene>
<dbReference type="Proteomes" id="UP000236584">
    <property type="component" value="Chromosome"/>
</dbReference>
<dbReference type="GO" id="GO:0004081">
    <property type="term" value="F:bis(5'-nucleosyl)-tetraphosphatase (asymmetrical) activity"/>
    <property type="evidence" value="ECO:0007669"/>
    <property type="project" value="TreeGrafter"/>
</dbReference>
<dbReference type="InterPro" id="IPR051325">
    <property type="entry name" value="Nudix_hydrolase_domain"/>
</dbReference>
<reference evidence="3 4" key="1">
    <citation type="submission" date="2018-01" db="EMBL/GenBank/DDBJ databases">
        <title>Complete genome sequence of Salinigranum rubrum GX10T, an extremely halophilic archaeon isolated from a marine solar saltern.</title>
        <authorList>
            <person name="Han S."/>
        </authorList>
    </citation>
    <scope>NUCLEOTIDE SEQUENCE [LARGE SCALE GENOMIC DNA]</scope>
    <source>
        <strain evidence="3 4">GX10</strain>
    </source>
</reference>
<dbReference type="PROSITE" id="PS51462">
    <property type="entry name" value="NUDIX"/>
    <property type="match status" value="1"/>
</dbReference>
<dbReference type="PANTHER" id="PTHR21340:SF0">
    <property type="entry name" value="BIS(5'-NUCLEOSYL)-TETRAPHOSPHATASE [ASYMMETRICAL]"/>
    <property type="match status" value="1"/>
</dbReference>
<dbReference type="GO" id="GO:0006167">
    <property type="term" value="P:AMP biosynthetic process"/>
    <property type="evidence" value="ECO:0007669"/>
    <property type="project" value="TreeGrafter"/>
</dbReference>
<dbReference type="CDD" id="cd03673">
    <property type="entry name" value="NUDIX_Ap6A_hydrolase"/>
    <property type="match status" value="1"/>
</dbReference>
<accession>A0A2I8VPJ0</accession>
<dbReference type="Gene3D" id="3.90.79.10">
    <property type="entry name" value="Nucleoside Triphosphate Pyrophosphohydrolase"/>
    <property type="match status" value="1"/>
</dbReference>
<dbReference type="KEGG" id="srub:C2R22_20985"/>
<evidence type="ECO:0000256" key="1">
    <source>
        <dbReference type="ARBA" id="ARBA00022801"/>
    </source>
</evidence>
<dbReference type="PANTHER" id="PTHR21340">
    <property type="entry name" value="DIADENOSINE 5,5-P1,P4-TETRAPHOSPHATE PYROPHOSPHOHYDROLASE MUTT"/>
    <property type="match status" value="1"/>
</dbReference>
<evidence type="ECO:0000313" key="3">
    <source>
        <dbReference type="EMBL" id="AUV83815.1"/>
    </source>
</evidence>
<dbReference type="SUPFAM" id="SSF55811">
    <property type="entry name" value="Nudix"/>
    <property type="match status" value="1"/>
</dbReference>
<name>A0A2I8VPJ0_9EURY</name>